<keyword evidence="4" id="KW-0689">Ribosomal protein</keyword>
<name>A0A2U1F0X0_9PSEU</name>
<protein>
    <submittedName>
        <fullName evidence="4">Sigma 54 modulation/S30EA-like ribosomal protein</fullName>
    </submittedName>
</protein>
<dbReference type="SUPFAM" id="SSF69754">
    <property type="entry name" value="Ribosome binding protein Y (YfiA homologue)"/>
    <property type="match status" value="1"/>
</dbReference>
<dbReference type="GO" id="GO:0045900">
    <property type="term" value="P:negative regulation of translational elongation"/>
    <property type="evidence" value="ECO:0007669"/>
    <property type="project" value="TreeGrafter"/>
</dbReference>
<dbReference type="PANTHER" id="PTHR33231:SF1">
    <property type="entry name" value="30S RIBOSOMAL PROTEIN"/>
    <property type="match status" value="1"/>
</dbReference>
<dbReference type="RefSeq" id="WP_165825859.1">
    <property type="nucleotide sequence ID" value="NZ_QEKW01000014.1"/>
</dbReference>
<accession>A0A2U1F0X0</accession>
<dbReference type="Gene3D" id="3.30.505.50">
    <property type="entry name" value="Sigma 54 modulation/S30EA ribosomal protein, C-terminal domain"/>
    <property type="match status" value="2"/>
</dbReference>
<evidence type="ECO:0000313" key="4">
    <source>
        <dbReference type="EMBL" id="PVZ05834.1"/>
    </source>
</evidence>
<gene>
    <name evidence="4" type="ORF">C8D89_11490</name>
</gene>
<evidence type="ECO:0000256" key="1">
    <source>
        <dbReference type="ARBA" id="ARBA00022845"/>
    </source>
</evidence>
<dbReference type="InterPro" id="IPR036567">
    <property type="entry name" value="RHF-like"/>
</dbReference>
<dbReference type="GO" id="GO:0043024">
    <property type="term" value="F:ribosomal small subunit binding"/>
    <property type="evidence" value="ECO:0007669"/>
    <property type="project" value="TreeGrafter"/>
</dbReference>
<keyword evidence="4" id="KW-0687">Ribonucleoprotein</keyword>
<dbReference type="InterPro" id="IPR003489">
    <property type="entry name" value="RHF/RaiA"/>
</dbReference>
<evidence type="ECO:0000313" key="5">
    <source>
        <dbReference type="Proteomes" id="UP000245639"/>
    </source>
</evidence>
<reference evidence="4 5" key="1">
    <citation type="submission" date="2018-04" db="EMBL/GenBank/DDBJ databases">
        <title>Genomic Encyclopedia of Type Strains, Phase IV (KMG-IV): sequencing the most valuable type-strain genomes for metagenomic binning, comparative biology and taxonomic classification.</title>
        <authorList>
            <person name="Goeker M."/>
        </authorList>
    </citation>
    <scope>NUCLEOTIDE SEQUENCE [LARGE SCALE GENOMIC DNA]</scope>
    <source>
        <strain evidence="4 5">DSM 45771</strain>
    </source>
</reference>
<dbReference type="Gene3D" id="3.30.160.100">
    <property type="entry name" value="Ribosome hibernation promotion factor-like"/>
    <property type="match status" value="1"/>
</dbReference>
<feature type="domain" description="Sigma 54 modulation/S30EA ribosomal protein C-terminal" evidence="3">
    <location>
        <begin position="217"/>
        <end position="262"/>
    </location>
</feature>
<dbReference type="Pfam" id="PF02482">
    <property type="entry name" value="Ribosomal_S30AE"/>
    <property type="match status" value="1"/>
</dbReference>
<dbReference type="Proteomes" id="UP000245639">
    <property type="component" value="Unassembled WGS sequence"/>
</dbReference>
<evidence type="ECO:0000259" key="3">
    <source>
        <dbReference type="Pfam" id="PF16321"/>
    </source>
</evidence>
<organism evidence="4 5">
    <name type="scientific">Actinomycetospora cinnamomea</name>
    <dbReference type="NCBI Taxonomy" id="663609"/>
    <lineage>
        <taxon>Bacteria</taxon>
        <taxon>Bacillati</taxon>
        <taxon>Actinomycetota</taxon>
        <taxon>Actinomycetes</taxon>
        <taxon>Pseudonocardiales</taxon>
        <taxon>Pseudonocardiaceae</taxon>
        <taxon>Actinomycetospora</taxon>
    </lineage>
</organism>
<feature type="domain" description="Sigma 54 modulation/S30EA ribosomal protein C-terminal" evidence="3">
    <location>
        <begin position="138"/>
        <end position="194"/>
    </location>
</feature>
<evidence type="ECO:0000256" key="2">
    <source>
        <dbReference type="SAM" id="MobiDB-lite"/>
    </source>
</evidence>
<proteinExistence type="predicted"/>
<dbReference type="GO" id="GO:0022627">
    <property type="term" value="C:cytosolic small ribosomal subunit"/>
    <property type="evidence" value="ECO:0007669"/>
    <property type="project" value="TreeGrafter"/>
</dbReference>
<dbReference type="Pfam" id="PF16321">
    <property type="entry name" value="Ribosom_S30AE_C"/>
    <property type="match status" value="2"/>
</dbReference>
<comment type="caution">
    <text evidence="4">The sequence shown here is derived from an EMBL/GenBank/DDBJ whole genome shotgun (WGS) entry which is preliminary data.</text>
</comment>
<dbReference type="InterPro" id="IPR038416">
    <property type="entry name" value="Ribosom_S30AE_C_sf"/>
</dbReference>
<sequence>MGTLSSPDEVTIQISTDGRIAEDAPQHAREVIGRLLHLGGRPVTSARVRLTRHGDPAVRRPVIAQGNLEVGGRRVRAQADGPTAAEAIDRLSDRLRRRLERVAEGWEARRGRRPSEEPHEWRHDSPPRRPEAWFPRPEEEREIVRRKSFTPHVCSVDDAARDMGLLDLDFHLFTEQGSGRDTVIYRSGDTGFRLAQTTPPAPHDLAPFELPVTVSSQPAPELTPAAAVERMNLLGLPFLFFLDLERGRGAVIYRRFDGHYGLIAPAG</sequence>
<feature type="region of interest" description="Disordered" evidence="2">
    <location>
        <begin position="106"/>
        <end position="134"/>
    </location>
</feature>
<keyword evidence="1" id="KW-0810">Translation regulation</keyword>
<dbReference type="InterPro" id="IPR032528">
    <property type="entry name" value="Ribosom_S30AE_C"/>
</dbReference>
<dbReference type="AlphaFoldDB" id="A0A2U1F0X0"/>
<keyword evidence="5" id="KW-1185">Reference proteome</keyword>
<dbReference type="EMBL" id="QEKW01000014">
    <property type="protein sequence ID" value="PVZ05834.1"/>
    <property type="molecule type" value="Genomic_DNA"/>
</dbReference>
<dbReference type="InterPro" id="IPR050574">
    <property type="entry name" value="HPF/YfiA_ribosome-assoc"/>
</dbReference>
<dbReference type="PANTHER" id="PTHR33231">
    <property type="entry name" value="30S RIBOSOMAL PROTEIN"/>
    <property type="match status" value="1"/>
</dbReference>